<feature type="chain" id="PRO_5042620309" evidence="1">
    <location>
        <begin position="23"/>
        <end position="174"/>
    </location>
</feature>
<keyword evidence="1" id="KW-0732">Signal</keyword>
<evidence type="ECO:0000313" key="3">
    <source>
        <dbReference type="Proteomes" id="UP001239445"/>
    </source>
</evidence>
<dbReference type="AlphaFoldDB" id="A0AAJ0BF86"/>
<name>A0AAJ0BF86_9PEZI</name>
<feature type="signal peptide" evidence="1">
    <location>
        <begin position="1"/>
        <end position="22"/>
    </location>
</feature>
<dbReference type="EMBL" id="MU839831">
    <property type="protein sequence ID" value="KAK1756790.1"/>
    <property type="molecule type" value="Genomic_DNA"/>
</dbReference>
<evidence type="ECO:0000313" key="2">
    <source>
        <dbReference type="EMBL" id="KAK1756790.1"/>
    </source>
</evidence>
<dbReference type="Proteomes" id="UP001239445">
    <property type="component" value="Unassembled WGS sequence"/>
</dbReference>
<comment type="caution">
    <text evidence="2">The sequence shown here is derived from an EMBL/GenBank/DDBJ whole genome shotgun (WGS) entry which is preliminary data.</text>
</comment>
<sequence>MMFKSILALGVILLLNSTNVTANPIYNANPAPDTNSTSTLNARTDNTFCGLFSTASRYDAQLLLAQLHSDGGDCSAPAKTCSRVACWATSAIYVCNDNDHAISPNCVTDVVPYGLDISQQCCGLSGGSVSGQRFHDTAGFNVIVAYGNCNHDRNADRPALGPWPVVWGPNGACR</sequence>
<evidence type="ECO:0000256" key="1">
    <source>
        <dbReference type="SAM" id="SignalP"/>
    </source>
</evidence>
<accession>A0AAJ0BF86</accession>
<organism evidence="2 3">
    <name type="scientific">Echria macrotheca</name>
    <dbReference type="NCBI Taxonomy" id="438768"/>
    <lineage>
        <taxon>Eukaryota</taxon>
        <taxon>Fungi</taxon>
        <taxon>Dikarya</taxon>
        <taxon>Ascomycota</taxon>
        <taxon>Pezizomycotina</taxon>
        <taxon>Sordariomycetes</taxon>
        <taxon>Sordariomycetidae</taxon>
        <taxon>Sordariales</taxon>
        <taxon>Schizotheciaceae</taxon>
        <taxon>Echria</taxon>
    </lineage>
</organism>
<reference evidence="2" key="1">
    <citation type="submission" date="2023-06" db="EMBL/GenBank/DDBJ databases">
        <title>Genome-scale phylogeny and comparative genomics of the fungal order Sordariales.</title>
        <authorList>
            <consortium name="Lawrence Berkeley National Laboratory"/>
            <person name="Hensen N."/>
            <person name="Bonometti L."/>
            <person name="Westerberg I."/>
            <person name="Brannstrom I.O."/>
            <person name="Guillou S."/>
            <person name="Cros-Aarteil S."/>
            <person name="Calhoun S."/>
            <person name="Haridas S."/>
            <person name="Kuo A."/>
            <person name="Mondo S."/>
            <person name="Pangilinan J."/>
            <person name="Riley R."/>
            <person name="Labutti K."/>
            <person name="Andreopoulos B."/>
            <person name="Lipzen A."/>
            <person name="Chen C."/>
            <person name="Yanf M."/>
            <person name="Daum C."/>
            <person name="Ng V."/>
            <person name="Clum A."/>
            <person name="Steindorff A."/>
            <person name="Ohm R."/>
            <person name="Martin F."/>
            <person name="Silar P."/>
            <person name="Natvig D."/>
            <person name="Lalanne C."/>
            <person name="Gautier V."/>
            <person name="Ament-Velasquez S.L."/>
            <person name="Kruys A."/>
            <person name="Hutchinson M.I."/>
            <person name="Powell A.J."/>
            <person name="Barry K."/>
            <person name="Miller A.N."/>
            <person name="Grigoriev I.V."/>
            <person name="Debuchy R."/>
            <person name="Gladieux P."/>
            <person name="Thoren M.H."/>
            <person name="Johannesson H."/>
        </authorList>
    </citation>
    <scope>NUCLEOTIDE SEQUENCE</scope>
    <source>
        <strain evidence="2">PSN4</strain>
    </source>
</reference>
<proteinExistence type="predicted"/>
<gene>
    <name evidence="2" type="ORF">QBC47DRAFT_169473</name>
</gene>
<keyword evidence="3" id="KW-1185">Reference proteome</keyword>
<protein>
    <submittedName>
        <fullName evidence="2">Uncharacterized protein</fullName>
    </submittedName>
</protein>